<keyword evidence="3" id="KW-1185">Reference proteome</keyword>
<reference evidence="2" key="1">
    <citation type="journal article" date="2020" name="Stud. Mycol.">
        <title>101 Dothideomycetes genomes: a test case for predicting lifestyles and emergence of pathogens.</title>
        <authorList>
            <person name="Haridas S."/>
            <person name="Albert R."/>
            <person name="Binder M."/>
            <person name="Bloem J."/>
            <person name="Labutti K."/>
            <person name="Salamov A."/>
            <person name="Andreopoulos B."/>
            <person name="Baker S."/>
            <person name="Barry K."/>
            <person name="Bills G."/>
            <person name="Bluhm B."/>
            <person name="Cannon C."/>
            <person name="Castanera R."/>
            <person name="Culley D."/>
            <person name="Daum C."/>
            <person name="Ezra D."/>
            <person name="Gonzalez J."/>
            <person name="Henrissat B."/>
            <person name="Kuo A."/>
            <person name="Liang C."/>
            <person name="Lipzen A."/>
            <person name="Lutzoni F."/>
            <person name="Magnuson J."/>
            <person name="Mondo S."/>
            <person name="Nolan M."/>
            <person name="Ohm R."/>
            <person name="Pangilinan J."/>
            <person name="Park H.-J."/>
            <person name="Ramirez L."/>
            <person name="Alfaro M."/>
            <person name="Sun H."/>
            <person name="Tritt A."/>
            <person name="Yoshinaga Y."/>
            <person name="Zwiers L.-H."/>
            <person name="Turgeon B."/>
            <person name="Goodwin S."/>
            <person name="Spatafora J."/>
            <person name="Crous P."/>
            <person name="Grigoriev I."/>
        </authorList>
    </citation>
    <scope>NUCLEOTIDE SEQUENCE</scope>
    <source>
        <strain evidence="2">CBS 675.92</strain>
    </source>
</reference>
<feature type="region of interest" description="Disordered" evidence="1">
    <location>
        <begin position="306"/>
        <end position="325"/>
    </location>
</feature>
<dbReference type="EMBL" id="ML976985">
    <property type="protein sequence ID" value="KAF1959478.1"/>
    <property type="molecule type" value="Genomic_DNA"/>
</dbReference>
<evidence type="ECO:0000313" key="3">
    <source>
        <dbReference type="Proteomes" id="UP000800035"/>
    </source>
</evidence>
<dbReference type="GO" id="GO:0016788">
    <property type="term" value="F:hydrolase activity, acting on ester bonds"/>
    <property type="evidence" value="ECO:0007669"/>
    <property type="project" value="InterPro"/>
</dbReference>
<dbReference type="GO" id="GO:0006629">
    <property type="term" value="P:lipid metabolic process"/>
    <property type="evidence" value="ECO:0007669"/>
    <property type="project" value="TreeGrafter"/>
</dbReference>
<dbReference type="AlphaFoldDB" id="A0A6A5U456"/>
<dbReference type="PANTHER" id="PTHR37981:SF1">
    <property type="entry name" value="SGNH HYDROLASE-TYPE ESTERASE DOMAIN-CONTAINING PROTEIN"/>
    <property type="match status" value="1"/>
</dbReference>
<dbReference type="Proteomes" id="UP000800035">
    <property type="component" value="Unassembled WGS sequence"/>
</dbReference>
<dbReference type="Gene3D" id="3.40.50.1110">
    <property type="entry name" value="SGNH hydrolase"/>
    <property type="match status" value="1"/>
</dbReference>
<organism evidence="2 3">
    <name type="scientific">Byssothecium circinans</name>
    <dbReference type="NCBI Taxonomy" id="147558"/>
    <lineage>
        <taxon>Eukaryota</taxon>
        <taxon>Fungi</taxon>
        <taxon>Dikarya</taxon>
        <taxon>Ascomycota</taxon>
        <taxon>Pezizomycotina</taxon>
        <taxon>Dothideomycetes</taxon>
        <taxon>Pleosporomycetidae</taxon>
        <taxon>Pleosporales</taxon>
        <taxon>Massarineae</taxon>
        <taxon>Massarinaceae</taxon>
        <taxon>Byssothecium</taxon>
    </lineage>
</organism>
<protein>
    <submittedName>
        <fullName evidence="2">SGNH hydrolase</fullName>
    </submittedName>
</protein>
<keyword evidence="2" id="KW-0378">Hydrolase</keyword>
<dbReference type="InterPro" id="IPR037460">
    <property type="entry name" value="SEST-like"/>
</dbReference>
<accession>A0A6A5U456</accession>
<sequence>MDYLACSGATSPQVLDKQVSKLGTGYDLITLRSGGNDVGLSDILNACVYQWFSLSGDKGCNDQLDKTERLITDTLPGNYDKLTAALKSKLNTNRKVFWTGYAQFFDSSAADCDKVRRKRMNDLVIAVNHAIRAAAKRAGPEFVFVDYDQYFTLTQGRYCEGSTKEPAANRDGLLFFEWDTKNGRTILTRRDADEPELDGVPADGLMAIDKRQGNSSASGDPLSFEDQISSFVRQAKTANNSLEVALHDNSGADPAYRGRGMLSKDEFIPDSILRVFHPQPAGHAIITNLLVWHIAKQQALLQNVPWGPERDTRAESESCPGATAT</sequence>
<dbReference type="OrthoDB" id="21678at2759"/>
<name>A0A6A5U456_9PLEO</name>
<dbReference type="InterPro" id="IPR036514">
    <property type="entry name" value="SGNH_hydro_sf"/>
</dbReference>
<dbReference type="PANTHER" id="PTHR37981">
    <property type="entry name" value="LIPASE 2"/>
    <property type="match status" value="1"/>
</dbReference>
<proteinExistence type="predicted"/>
<evidence type="ECO:0000313" key="2">
    <source>
        <dbReference type="EMBL" id="KAF1959478.1"/>
    </source>
</evidence>
<dbReference type="SUPFAM" id="SSF52266">
    <property type="entry name" value="SGNH hydrolase"/>
    <property type="match status" value="1"/>
</dbReference>
<evidence type="ECO:0000256" key="1">
    <source>
        <dbReference type="SAM" id="MobiDB-lite"/>
    </source>
</evidence>
<gene>
    <name evidence="2" type="ORF">CC80DRAFT_545861</name>
</gene>